<evidence type="ECO:0000313" key="1">
    <source>
        <dbReference type="EMBL" id="GAH04089.1"/>
    </source>
</evidence>
<feature type="non-terminal residue" evidence="1">
    <location>
        <position position="1"/>
    </location>
</feature>
<proteinExistence type="predicted"/>
<comment type="caution">
    <text evidence="1">The sequence shown here is derived from an EMBL/GenBank/DDBJ whole genome shotgun (WGS) entry which is preliminary data.</text>
</comment>
<gene>
    <name evidence="1" type="ORF">S01H4_38020</name>
</gene>
<evidence type="ECO:0008006" key="2">
    <source>
        <dbReference type="Google" id="ProtNLM"/>
    </source>
</evidence>
<organism evidence="1">
    <name type="scientific">marine sediment metagenome</name>
    <dbReference type="NCBI Taxonomy" id="412755"/>
    <lineage>
        <taxon>unclassified sequences</taxon>
        <taxon>metagenomes</taxon>
        <taxon>ecological metagenomes</taxon>
    </lineage>
</organism>
<dbReference type="InterPro" id="IPR036265">
    <property type="entry name" value="HIT-like_sf"/>
</dbReference>
<reference evidence="1" key="1">
    <citation type="journal article" date="2014" name="Front. Microbiol.">
        <title>High frequency of phylogenetically diverse reductive dehalogenase-homologous genes in deep subseafloor sedimentary metagenomes.</title>
        <authorList>
            <person name="Kawai M."/>
            <person name="Futagami T."/>
            <person name="Toyoda A."/>
            <person name="Takaki Y."/>
            <person name="Nishi S."/>
            <person name="Hori S."/>
            <person name="Arai W."/>
            <person name="Tsubouchi T."/>
            <person name="Morono Y."/>
            <person name="Uchiyama I."/>
            <person name="Ito T."/>
            <person name="Fujiyama A."/>
            <person name="Inagaki F."/>
            <person name="Takami H."/>
        </authorList>
    </citation>
    <scope>NUCLEOTIDE SEQUENCE</scope>
    <source>
        <strain evidence="1">Expedition CK06-06</strain>
    </source>
</reference>
<dbReference type="PANTHER" id="PTHR42763:SF2">
    <property type="entry name" value="ADP-GLUCOSE PHOSPHORYLASE"/>
    <property type="match status" value="1"/>
</dbReference>
<dbReference type="InterPro" id="IPR053177">
    <property type="entry name" value="ADP-glucose_phosphorylase"/>
</dbReference>
<accession>X1DGD1</accession>
<sequence>VMPKKGQASFGNVPTKDLASLAQVLRITLLKLYLSLNDPDFNYVIHTAPVGDESKDYYLWHIRIVPRLTSIAGFEIGSGMYINAAFPEETADFIRNFKV</sequence>
<protein>
    <recommendedName>
        <fullName evidence="2">Galactose-1-phosphate uridyl transferase C-terminal domain-containing protein</fullName>
    </recommendedName>
</protein>
<dbReference type="AlphaFoldDB" id="X1DGD1"/>
<dbReference type="Gene3D" id="3.30.428.10">
    <property type="entry name" value="HIT-like"/>
    <property type="match status" value="1"/>
</dbReference>
<name>X1DGD1_9ZZZZ</name>
<dbReference type="SUPFAM" id="SSF54197">
    <property type="entry name" value="HIT-like"/>
    <property type="match status" value="1"/>
</dbReference>
<dbReference type="PANTHER" id="PTHR42763">
    <property type="entry name" value="ADP-GLUCOSE PHOSPHORYLASE"/>
    <property type="match status" value="1"/>
</dbReference>
<dbReference type="EMBL" id="BART01020466">
    <property type="protein sequence ID" value="GAH04089.1"/>
    <property type="molecule type" value="Genomic_DNA"/>
</dbReference>